<name>A0ABR4CVN1_9HELO</name>
<keyword evidence="2" id="KW-1185">Reference proteome</keyword>
<reference evidence="1 2" key="1">
    <citation type="journal article" date="2024" name="Commun. Biol.">
        <title>Comparative genomic analysis of thermophilic fungi reveals convergent evolutionary adaptations and gene losses.</title>
        <authorList>
            <person name="Steindorff A.S."/>
            <person name="Aguilar-Pontes M.V."/>
            <person name="Robinson A.J."/>
            <person name="Andreopoulos B."/>
            <person name="LaButti K."/>
            <person name="Kuo A."/>
            <person name="Mondo S."/>
            <person name="Riley R."/>
            <person name="Otillar R."/>
            <person name="Haridas S."/>
            <person name="Lipzen A."/>
            <person name="Grimwood J."/>
            <person name="Schmutz J."/>
            <person name="Clum A."/>
            <person name="Reid I.D."/>
            <person name="Moisan M.C."/>
            <person name="Butler G."/>
            <person name="Nguyen T.T.M."/>
            <person name="Dewar K."/>
            <person name="Conant G."/>
            <person name="Drula E."/>
            <person name="Henrissat B."/>
            <person name="Hansel C."/>
            <person name="Singer S."/>
            <person name="Hutchinson M.I."/>
            <person name="de Vries R.P."/>
            <person name="Natvig D.O."/>
            <person name="Powell A.J."/>
            <person name="Tsang A."/>
            <person name="Grigoriev I.V."/>
        </authorList>
    </citation>
    <scope>NUCLEOTIDE SEQUENCE [LARGE SCALE GENOMIC DNA]</scope>
    <source>
        <strain evidence="1 2">CBS 494.80</strain>
    </source>
</reference>
<comment type="caution">
    <text evidence="1">The sequence shown here is derived from an EMBL/GenBank/DDBJ whole genome shotgun (WGS) entry which is preliminary data.</text>
</comment>
<feature type="non-terminal residue" evidence="1">
    <location>
        <position position="101"/>
    </location>
</feature>
<dbReference type="Proteomes" id="UP001595075">
    <property type="component" value="Unassembled WGS sequence"/>
</dbReference>
<gene>
    <name evidence="1" type="ORF">VTL71DRAFT_10555</name>
</gene>
<evidence type="ECO:0000313" key="1">
    <source>
        <dbReference type="EMBL" id="KAL2073231.1"/>
    </source>
</evidence>
<organism evidence="1 2">
    <name type="scientific">Oculimacula yallundae</name>
    <dbReference type="NCBI Taxonomy" id="86028"/>
    <lineage>
        <taxon>Eukaryota</taxon>
        <taxon>Fungi</taxon>
        <taxon>Dikarya</taxon>
        <taxon>Ascomycota</taxon>
        <taxon>Pezizomycotina</taxon>
        <taxon>Leotiomycetes</taxon>
        <taxon>Helotiales</taxon>
        <taxon>Ploettnerulaceae</taxon>
        <taxon>Oculimacula</taxon>
    </lineage>
</organism>
<sequence>MLPWQACSSHQIPCKITFSKLSDSLDQIQGLRILKIDPCSVGQQSTFNCSDENTPPHVDAPLFFLILRAFLLRLTFRNVFNFLKALFQTSNFILARVSLGG</sequence>
<evidence type="ECO:0000313" key="2">
    <source>
        <dbReference type="Proteomes" id="UP001595075"/>
    </source>
</evidence>
<protein>
    <submittedName>
        <fullName evidence="1">Uncharacterized protein</fullName>
    </submittedName>
</protein>
<dbReference type="EMBL" id="JAZHXI010000003">
    <property type="protein sequence ID" value="KAL2073231.1"/>
    <property type="molecule type" value="Genomic_DNA"/>
</dbReference>
<proteinExistence type="predicted"/>
<accession>A0ABR4CVN1</accession>